<keyword evidence="2" id="KW-1185">Reference proteome</keyword>
<dbReference type="PhylomeDB" id="B3NZ62"/>
<dbReference type="EMBL" id="CH954181">
    <property type="protein sequence ID" value="EDV48604.1"/>
    <property type="molecule type" value="Genomic_DNA"/>
</dbReference>
<evidence type="ECO:0000313" key="1">
    <source>
        <dbReference type="EMBL" id="EDV48604.1"/>
    </source>
</evidence>
<gene>
    <name evidence="1" type="primary">Dere\GG22880</name>
    <name evidence="1" type="ORF">Dere_GG22880</name>
</gene>
<protein>
    <submittedName>
        <fullName evidence="1">GG22880</fullName>
    </submittedName>
</protein>
<evidence type="ECO:0000313" key="2">
    <source>
        <dbReference type="Proteomes" id="UP000008711"/>
    </source>
</evidence>
<dbReference type="OMA" id="KLCEMKR"/>
<organism evidence="1 2">
    <name type="scientific">Drosophila erecta</name>
    <name type="common">Fruit fly</name>
    <dbReference type="NCBI Taxonomy" id="7220"/>
    <lineage>
        <taxon>Eukaryota</taxon>
        <taxon>Metazoa</taxon>
        <taxon>Ecdysozoa</taxon>
        <taxon>Arthropoda</taxon>
        <taxon>Hexapoda</taxon>
        <taxon>Insecta</taxon>
        <taxon>Pterygota</taxon>
        <taxon>Neoptera</taxon>
        <taxon>Endopterygota</taxon>
        <taxon>Diptera</taxon>
        <taxon>Brachycera</taxon>
        <taxon>Muscomorpha</taxon>
        <taxon>Ephydroidea</taxon>
        <taxon>Drosophilidae</taxon>
        <taxon>Drosophila</taxon>
        <taxon>Sophophora</taxon>
    </lineage>
</organism>
<name>B3NZ62_DROER</name>
<accession>B3NZ62</accession>
<dbReference type="GO" id="GO:0000795">
    <property type="term" value="C:synaptonemal complex"/>
    <property type="evidence" value="ECO:0007669"/>
    <property type="project" value="EnsemblMetazoa"/>
</dbReference>
<dbReference type="Proteomes" id="UP000008711">
    <property type="component" value="Unassembled WGS sequence"/>
</dbReference>
<dbReference type="AlphaFoldDB" id="B3NZ62"/>
<proteinExistence type="predicted"/>
<reference evidence="1 2" key="2">
    <citation type="journal article" date="2008" name="Bioinformatics">
        <title>Assembly reconciliation.</title>
        <authorList>
            <person name="Zimin A.V."/>
            <person name="Smith D.R."/>
            <person name="Sutton G."/>
            <person name="Yorke J.A."/>
        </authorList>
    </citation>
    <scope>NUCLEOTIDE SEQUENCE [LARGE SCALE GENOMIC DNA]</scope>
    <source>
        <strain evidence="1 2">TSC#14021-0224.01</strain>
    </source>
</reference>
<reference evidence="1 2" key="1">
    <citation type="journal article" date="2007" name="Nature">
        <title>Evolution of genes and genomes on the Drosophila phylogeny.</title>
        <authorList>
            <consortium name="Drosophila 12 Genomes Consortium"/>
            <person name="Clark A.G."/>
            <person name="Eisen M.B."/>
            <person name="Smith D.R."/>
            <person name="Bergman C.M."/>
            <person name="Oliver B."/>
            <person name="Markow T.A."/>
            <person name="Kaufman T.C."/>
            <person name="Kellis M."/>
            <person name="Gelbart W."/>
            <person name="Iyer V.N."/>
            <person name="Pollard D.A."/>
            <person name="Sackton T.B."/>
            <person name="Larracuente A.M."/>
            <person name="Singh N.D."/>
            <person name="Abad J.P."/>
            <person name="Abt D.N."/>
            <person name="Adryan B."/>
            <person name="Aguade M."/>
            <person name="Akashi H."/>
            <person name="Anderson W.W."/>
            <person name="Aquadro C.F."/>
            <person name="Ardell D.H."/>
            <person name="Arguello R."/>
            <person name="Artieri C.G."/>
            <person name="Barbash D.A."/>
            <person name="Barker D."/>
            <person name="Barsanti P."/>
            <person name="Batterham P."/>
            <person name="Batzoglou S."/>
            <person name="Begun D."/>
            <person name="Bhutkar A."/>
            <person name="Blanco E."/>
            <person name="Bosak S.A."/>
            <person name="Bradley R.K."/>
            <person name="Brand A.D."/>
            <person name="Brent M.R."/>
            <person name="Brooks A.N."/>
            <person name="Brown R.H."/>
            <person name="Butlin R.K."/>
            <person name="Caggese C."/>
            <person name="Calvi B.R."/>
            <person name="Bernardo de Carvalho A."/>
            <person name="Caspi A."/>
            <person name="Castrezana S."/>
            <person name="Celniker S.E."/>
            <person name="Chang J.L."/>
            <person name="Chapple C."/>
            <person name="Chatterji S."/>
            <person name="Chinwalla A."/>
            <person name="Civetta A."/>
            <person name="Clifton S.W."/>
            <person name="Comeron J.M."/>
            <person name="Costello J.C."/>
            <person name="Coyne J.A."/>
            <person name="Daub J."/>
            <person name="David R.G."/>
            <person name="Delcher A.L."/>
            <person name="Delehaunty K."/>
            <person name="Do C.B."/>
            <person name="Ebling H."/>
            <person name="Edwards K."/>
            <person name="Eickbush T."/>
            <person name="Evans J.D."/>
            <person name="Filipski A."/>
            <person name="Findeiss S."/>
            <person name="Freyhult E."/>
            <person name="Fulton L."/>
            <person name="Fulton R."/>
            <person name="Garcia A.C."/>
            <person name="Gardiner A."/>
            <person name="Garfield D.A."/>
            <person name="Garvin B.E."/>
            <person name="Gibson G."/>
            <person name="Gilbert D."/>
            <person name="Gnerre S."/>
            <person name="Godfrey J."/>
            <person name="Good R."/>
            <person name="Gotea V."/>
            <person name="Gravely B."/>
            <person name="Greenberg A.J."/>
            <person name="Griffiths-Jones S."/>
            <person name="Gross S."/>
            <person name="Guigo R."/>
            <person name="Gustafson E.A."/>
            <person name="Haerty W."/>
            <person name="Hahn M.W."/>
            <person name="Halligan D.L."/>
            <person name="Halpern A.L."/>
            <person name="Halter G.M."/>
            <person name="Han M.V."/>
            <person name="Heger A."/>
            <person name="Hillier L."/>
            <person name="Hinrichs A.S."/>
            <person name="Holmes I."/>
            <person name="Hoskins R.A."/>
            <person name="Hubisz M.J."/>
            <person name="Hultmark D."/>
            <person name="Huntley M.A."/>
            <person name="Jaffe D.B."/>
            <person name="Jagadeeshan S."/>
            <person name="Jeck W.R."/>
            <person name="Johnson J."/>
            <person name="Jones C.D."/>
            <person name="Jordan W.C."/>
            <person name="Karpen G.H."/>
            <person name="Kataoka E."/>
            <person name="Keightley P.D."/>
            <person name="Kheradpour P."/>
            <person name="Kirkness E.F."/>
            <person name="Koerich L.B."/>
            <person name="Kristiansen K."/>
            <person name="Kudrna D."/>
            <person name="Kulathinal R.J."/>
            <person name="Kumar S."/>
            <person name="Kwok R."/>
            <person name="Lander E."/>
            <person name="Langley C.H."/>
            <person name="Lapoint R."/>
            <person name="Lazzaro B.P."/>
            <person name="Lee S.J."/>
            <person name="Levesque L."/>
            <person name="Li R."/>
            <person name="Lin C.F."/>
            <person name="Lin M.F."/>
            <person name="Lindblad-Toh K."/>
            <person name="Llopart A."/>
            <person name="Long M."/>
            <person name="Low L."/>
            <person name="Lozovsky E."/>
            <person name="Lu J."/>
            <person name="Luo M."/>
            <person name="Machado C.A."/>
            <person name="Makalowski W."/>
            <person name="Marzo M."/>
            <person name="Matsuda M."/>
            <person name="Matzkin L."/>
            <person name="McAllister B."/>
            <person name="McBride C.S."/>
            <person name="McKernan B."/>
            <person name="McKernan K."/>
            <person name="Mendez-Lago M."/>
            <person name="Minx P."/>
            <person name="Mollenhauer M.U."/>
            <person name="Montooth K."/>
            <person name="Mount S.M."/>
            <person name="Mu X."/>
            <person name="Myers E."/>
            <person name="Negre B."/>
            <person name="Newfeld S."/>
            <person name="Nielsen R."/>
            <person name="Noor M.A."/>
            <person name="O'Grady P."/>
            <person name="Pachter L."/>
            <person name="Papaceit M."/>
            <person name="Parisi M.J."/>
            <person name="Parisi M."/>
            <person name="Parts L."/>
            <person name="Pedersen J.S."/>
            <person name="Pesole G."/>
            <person name="Phillippy A.M."/>
            <person name="Ponting C.P."/>
            <person name="Pop M."/>
            <person name="Porcelli D."/>
            <person name="Powell J.R."/>
            <person name="Prohaska S."/>
            <person name="Pruitt K."/>
            <person name="Puig M."/>
            <person name="Quesneville H."/>
            <person name="Ram K.R."/>
            <person name="Rand D."/>
            <person name="Rasmussen M.D."/>
            <person name="Reed L.K."/>
            <person name="Reenan R."/>
            <person name="Reily A."/>
            <person name="Remington K.A."/>
            <person name="Rieger T.T."/>
            <person name="Ritchie M.G."/>
            <person name="Robin C."/>
            <person name="Rogers Y.H."/>
            <person name="Rohde C."/>
            <person name="Rozas J."/>
            <person name="Rubenfield M.J."/>
            <person name="Ruiz A."/>
            <person name="Russo S."/>
            <person name="Salzberg S.L."/>
            <person name="Sanchez-Gracia A."/>
            <person name="Saranga D.J."/>
            <person name="Sato H."/>
            <person name="Schaeffer S.W."/>
            <person name="Schatz M.C."/>
            <person name="Schlenke T."/>
            <person name="Schwartz R."/>
            <person name="Segarra C."/>
            <person name="Singh R.S."/>
            <person name="Sirot L."/>
            <person name="Sirota M."/>
            <person name="Sisneros N.B."/>
            <person name="Smith C.D."/>
            <person name="Smith T.F."/>
            <person name="Spieth J."/>
            <person name="Stage D.E."/>
            <person name="Stark A."/>
            <person name="Stephan W."/>
            <person name="Strausberg R.L."/>
            <person name="Strempel S."/>
            <person name="Sturgill D."/>
            <person name="Sutton G."/>
            <person name="Sutton G.G."/>
            <person name="Tao W."/>
            <person name="Teichmann S."/>
            <person name="Tobari Y.N."/>
            <person name="Tomimura Y."/>
            <person name="Tsolas J.M."/>
            <person name="Valente V.L."/>
            <person name="Venter E."/>
            <person name="Venter J.C."/>
            <person name="Vicario S."/>
            <person name="Vieira F.G."/>
            <person name="Vilella A.J."/>
            <person name="Villasante A."/>
            <person name="Walenz B."/>
            <person name="Wang J."/>
            <person name="Wasserman M."/>
            <person name="Watts T."/>
            <person name="Wilson D."/>
            <person name="Wilson R.K."/>
            <person name="Wing R.A."/>
            <person name="Wolfner M.F."/>
            <person name="Wong A."/>
            <person name="Wong G.K."/>
            <person name="Wu C.I."/>
            <person name="Wu G."/>
            <person name="Yamamoto D."/>
            <person name="Yang H.P."/>
            <person name="Yang S.P."/>
            <person name="Yorke J.A."/>
            <person name="Yoshida K."/>
            <person name="Zdobnov E."/>
            <person name="Zhang P."/>
            <person name="Zhang Y."/>
            <person name="Zimin A.V."/>
            <person name="Baldwin J."/>
            <person name="Abdouelleil A."/>
            <person name="Abdulkadir J."/>
            <person name="Abebe A."/>
            <person name="Abera B."/>
            <person name="Abreu J."/>
            <person name="Acer S.C."/>
            <person name="Aftuck L."/>
            <person name="Alexander A."/>
            <person name="An P."/>
            <person name="Anderson E."/>
            <person name="Anderson S."/>
            <person name="Arachi H."/>
            <person name="Azer M."/>
            <person name="Bachantsang P."/>
            <person name="Barry A."/>
            <person name="Bayul T."/>
            <person name="Berlin A."/>
            <person name="Bessette D."/>
            <person name="Bloom T."/>
            <person name="Blye J."/>
            <person name="Boguslavskiy L."/>
            <person name="Bonnet C."/>
            <person name="Boukhgalter B."/>
            <person name="Bourzgui I."/>
            <person name="Brown A."/>
            <person name="Cahill P."/>
            <person name="Channer S."/>
            <person name="Cheshatsang Y."/>
            <person name="Chuda L."/>
            <person name="Citroen M."/>
            <person name="Collymore A."/>
            <person name="Cooke P."/>
            <person name="Costello M."/>
            <person name="D'Aco K."/>
            <person name="Daza R."/>
            <person name="De Haan G."/>
            <person name="DeGray S."/>
            <person name="DeMaso C."/>
            <person name="Dhargay N."/>
            <person name="Dooley K."/>
            <person name="Dooley E."/>
            <person name="Doricent M."/>
            <person name="Dorje P."/>
            <person name="Dorjee K."/>
            <person name="Dupes A."/>
            <person name="Elong R."/>
            <person name="Falk J."/>
            <person name="Farina A."/>
            <person name="Faro S."/>
            <person name="Ferguson D."/>
            <person name="Fisher S."/>
            <person name="Foley C.D."/>
            <person name="Franke A."/>
            <person name="Friedrich D."/>
            <person name="Gadbois L."/>
            <person name="Gearin G."/>
            <person name="Gearin C.R."/>
            <person name="Giannoukos G."/>
            <person name="Goode T."/>
            <person name="Graham J."/>
            <person name="Grandbois E."/>
            <person name="Grewal S."/>
            <person name="Gyaltsen K."/>
            <person name="Hafez N."/>
            <person name="Hagos B."/>
            <person name="Hall J."/>
            <person name="Henson C."/>
            <person name="Hollinger A."/>
            <person name="Honan T."/>
            <person name="Huard M.D."/>
            <person name="Hughes L."/>
            <person name="Hurhula B."/>
            <person name="Husby M.E."/>
            <person name="Kamat A."/>
            <person name="Kanga B."/>
            <person name="Kashin S."/>
            <person name="Khazanovich D."/>
            <person name="Kisner P."/>
            <person name="Lance K."/>
            <person name="Lara M."/>
            <person name="Lee W."/>
            <person name="Lennon N."/>
            <person name="Letendre F."/>
            <person name="LeVine R."/>
            <person name="Lipovsky A."/>
            <person name="Liu X."/>
            <person name="Liu J."/>
            <person name="Liu S."/>
            <person name="Lokyitsang T."/>
            <person name="Lokyitsang Y."/>
            <person name="Lubonja R."/>
            <person name="Lui A."/>
            <person name="MacDonald P."/>
            <person name="Magnisalis V."/>
            <person name="Maru K."/>
            <person name="Matthews C."/>
            <person name="McCusker W."/>
            <person name="McDonough S."/>
            <person name="Mehta T."/>
            <person name="Meldrim J."/>
            <person name="Meneus L."/>
            <person name="Mihai O."/>
            <person name="Mihalev A."/>
            <person name="Mihova T."/>
            <person name="Mittelman R."/>
            <person name="Mlenga V."/>
            <person name="Montmayeur A."/>
            <person name="Mulrain L."/>
            <person name="Navidi A."/>
            <person name="Naylor J."/>
            <person name="Negash T."/>
            <person name="Nguyen T."/>
            <person name="Nguyen N."/>
            <person name="Nicol R."/>
            <person name="Norbu C."/>
            <person name="Norbu N."/>
            <person name="Novod N."/>
            <person name="O'Neill B."/>
            <person name="Osman S."/>
            <person name="Markiewicz E."/>
            <person name="Oyono O.L."/>
            <person name="Patti C."/>
            <person name="Phunkhang P."/>
            <person name="Pierre F."/>
            <person name="Priest M."/>
            <person name="Raghuraman S."/>
            <person name="Rege F."/>
            <person name="Reyes R."/>
            <person name="Rise C."/>
            <person name="Rogov P."/>
            <person name="Ross K."/>
            <person name="Ryan E."/>
            <person name="Settipalli S."/>
            <person name="Shea T."/>
            <person name="Sherpa N."/>
            <person name="Shi L."/>
            <person name="Shih D."/>
            <person name="Sparrow T."/>
            <person name="Spaulding J."/>
            <person name="Stalker J."/>
            <person name="Stange-Thomann N."/>
            <person name="Stavropoulos S."/>
            <person name="Stone C."/>
            <person name="Strader C."/>
            <person name="Tesfaye S."/>
            <person name="Thomson T."/>
            <person name="Thoulutsang Y."/>
            <person name="Thoulutsang D."/>
            <person name="Topham K."/>
            <person name="Topping I."/>
            <person name="Tsamla T."/>
            <person name="Vassiliev H."/>
            <person name="Vo A."/>
            <person name="Wangchuk T."/>
            <person name="Wangdi T."/>
            <person name="Weiand M."/>
            <person name="Wilkinson J."/>
            <person name="Wilson A."/>
            <person name="Yadav S."/>
            <person name="Young G."/>
            <person name="Yu Q."/>
            <person name="Zembek L."/>
            <person name="Zhong D."/>
            <person name="Zimmer A."/>
            <person name="Zwirko Z."/>
            <person name="Jaffe D.B."/>
            <person name="Alvarez P."/>
            <person name="Brockman W."/>
            <person name="Butler J."/>
            <person name="Chin C."/>
            <person name="Gnerre S."/>
            <person name="Grabherr M."/>
            <person name="Kleber M."/>
            <person name="Mauceli E."/>
            <person name="MacCallum I."/>
        </authorList>
    </citation>
    <scope>NUCLEOTIDE SEQUENCE [LARGE SCALE GENOMIC DNA]</scope>
    <source>
        <strain evidence="1 2">TSC#14021-0224.01</strain>
    </source>
</reference>
<dbReference type="GO" id="GO:0007130">
    <property type="term" value="P:synaptonemal complex assembly"/>
    <property type="evidence" value="ECO:0007669"/>
    <property type="project" value="EnsemblMetazoa"/>
</dbReference>
<dbReference type="KEGG" id="der:6551849"/>
<dbReference type="HOGENOM" id="CLU_1327606_0_0_1"/>
<dbReference type="OrthoDB" id="7871468at2759"/>
<sequence>MASNPNQNKKGPKRKAAPEEGDQIIAYVEEYVAQLCYDNDLRTILIAEKNKAFEVLIAEKYTTLNYLNFDYLTHGDNPQTFVVDLHFLLSKNTHILEFLNQLVDAKRNLVLAYEAHCKKALKFKADMRKKNNCFDEFTGMNYHDLKKTILNAAKEEQEIRAKTALKSEELKKKLEFINATKKSMNNNIRVLNQIEQDAM</sequence>